<proteinExistence type="predicted"/>
<organism evidence="1 2">
    <name type="scientific">Lentinula edodes</name>
    <name type="common">Shiitake mushroom</name>
    <name type="synonym">Lentinus edodes</name>
    <dbReference type="NCBI Taxonomy" id="5353"/>
    <lineage>
        <taxon>Eukaryota</taxon>
        <taxon>Fungi</taxon>
        <taxon>Dikarya</taxon>
        <taxon>Basidiomycota</taxon>
        <taxon>Agaricomycotina</taxon>
        <taxon>Agaricomycetes</taxon>
        <taxon>Agaricomycetidae</taxon>
        <taxon>Agaricales</taxon>
        <taxon>Marasmiineae</taxon>
        <taxon>Omphalotaceae</taxon>
        <taxon>Lentinula</taxon>
    </lineage>
</organism>
<evidence type="ECO:0000313" key="1">
    <source>
        <dbReference type="EMBL" id="GAW01716.1"/>
    </source>
</evidence>
<name>A0A1Q3E3H3_LENED</name>
<gene>
    <name evidence="1" type="ORF">LENED_003326</name>
</gene>
<reference evidence="1 2" key="2">
    <citation type="submission" date="2017-02" db="EMBL/GenBank/DDBJ databases">
        <title>A genome survey and senescence transcriptome analysis in Lentinula edodes.</title>
        <authorList>
            <person name="Sakamoto Y."/>
            <person name="Nakade K."/>
            <person name="Sato S."/>
            <person name="Yoshida Y."/>
            <person name="Miyazaki K."/>
            <person name="Natsume S."/>
            <person name="Konno N."/>
        </authorList>
    </citation>
    <scope>NUCLEOTIDE SEQUENCE [LARGE SCALE GENOMIC DNA]</scope>
    <source>
        <strain evidence="1 2">NBRC 111202</strain>
    </source>
</reference>
<accession>A0A1Q3E3H3</accession>
<dbReference type="Proteomes" id="UP000188533">
    <property type="component" value="Unassembled WGS sequence"/>
</dbReference>
<sequence>MASNLLDDFLTTHSRAVRISNLPPNPSVFLASFFLLFDRSPSLCGLHWTNIFLPDFGLSLKHTKRPVLCFLFLPPPCLSHLLLNQTLSLFTSSAALNSICHLLLATQRQVNLPFLVVLKCSIYKKHILSNFLCKSPLLVVSPFLSRLILRIHVQISGSETGYVIPRNAPLTILDATLPALDVAALGL</sequence>
<protein>
    <submittedName>
        <fullName evidence="1">Uncharacterized protein</fullName>
    </submittedName>
</protein>
<comment type="caution">
    <text evidence="1">The sequence shown here is derived from an EMBL/GenBank/DDBJ whole genome shotgun (WGS) entry which is preliminary data.</text>
</comment>
<dbReference type="EMBL" id="BDGU01000072">
    <property type="protein sequence ID" value="GAW01716.1"/>
    <property type="molecule type" value="Genomic_DNA"/>
</dbReference>
<reference evidence="1 2" key="1">
    <citation type="submission" date="2016-08" db="EMBL/GenBank/DDBJ databases">
        <authorList>
            <consortium name="Lentinula edodes genome sequencing consortium"/>
            <person name="Sakamoto Y."/>
            <person name="Nakade K."/>
            <person name="Sato S."/>
            <person name="Yoshida Y."/>
            <person name="Miyazaki K."/>
            <person name="Natsume S."/>
            <person name="Konno N."/>
        </authorList>
    </citation>
    <scope>NUCLEOTIDE SEQUENCE [LARGE SCALE GENOMIC DNA]</scope>
    <source>
        <strain evidence="1 2">NBRC 111202</strain>
    </source>
</reference>
<dbReference type="AlphaFoldDB" id="A0A1Q3E3H3"/>
<evidence type="ECO:0000313" key="2">
    <source>
        <dbReference type="Proteomes" id="UP000188533"/>
    </source>
</evidence>
<keyword evidence="2" id="KW-1185">Reference proteome</keyword>